<dbReference type="OrthoDB" id="5143400at2"/>
<protein>
    <submittedName>
        <fullName evidence="1">Uncharacterized protein</fullName>
    </submittedName>
</protein>
<sequence length="140" mass="15503">MDPRVVTVLRRLAEIESGTSIGTTFLGGGRSETVTRQHAEVTELLPEQGIVEIRHGDEVARLHFDEAVLLEFIAAAAESGEDAWGEPLPAEESAARFLSVHLDESLGTREPHESGWWTYRAGGFDPLPPWEAHARRRHQA</sequence>
<dbReference type="Proteomes" id="UP000219482">
    <property type="component" value="Unassembled WGS sequence"/>
</dbReference>
<evidence type="ECO:0000313" key="2">
    <source>
        <dbReference type="Proteomes" id="UP000219482"/>
    </source>
</evidence>
<organism evidence="1 2">
    <name type="scientific">Blastococcus haudaquaticus</name>
    <dbReference type="NCBI Taxonomy" id="1938745"/>
    <lineage>
        <taxon>Bacteria</taxon>
        <taxon>Bacillati</taxon>
        <taxon>Actinomycetota</taxon>
        <taxon>Actinomycetes</taxon>
        <taxon>Geodermatophilales</taxon>
        <taxon>Geodermatophilaceae</taxon>
        <taxon>Blastococcus</taxon>
    </lineage>
</organism>
<name>A0A286GCY2_9ACTN</name>
<gene>
    <name evidence="1" type="ORF">SAMN06272739_0283</name>
</gene>
<keyword evidence="2" id="KW-1185">Reference proteome</keyword>
<proteinExistence type="predicted"/>
<dbReference type="EMBL" id="OCNK01000001">
    <property type="protein sequence ID" value="SOD93395.1"/>
    <property type="molecule type" value="Genomic_DNA"/>
</dbReference>
<dbReference type="AlphaFoldDB" id="A0A286GCY2"/>
<evidence type="ECO:0000313" key="1">
    <source>
        <dbReference type="EMBL" id="SOD93395.1"/>
    </source>
</evidence>
<accession>A0A286GCY2</accession>
<dbReference type="RefSeq" id="WP_097182154.1">
    <property type="nucleotide sequence ID" value="NZ_OCNK01000001.1"/>
</dbReference>
<reference evidence="2" key="1">
    <citation type="submission" date="2017-09" db="EMBL/GenBank/DDBJ databases">
        <authorList>
            <person name="Varghese N."/>
            <person name="Submissions S."/>
        </authorList>
    </citation>
    <scope>NUCLEOTIDE SEQUENCE [LARGE SCALE GENOMIC DNA]</scope>
    <source>
        <strain evidence="2">DSM 44270</strain>
    </source>
</reference>